<proteinExistence type="predicted"/>
<reference evidence="1 2" key="1">
    <citation type="journal article" date="2019" name="Nat. Ecol. Evol.">
        <title>Megaphylogeny resolves global patterns of mushroom evolution.</title>
        <authorList>
            <person name="Varga T."/>
            <person name="Krizsan K."/>
            <person name="Foldi C."/>
            <person name="Dima B."/>
            <person name="Sanchez-Garcia M."/>
            <person name="Sanchez-Ramirez S."/>
            <person name="Szollosi G.J."/>
            <person name="Szarkandi J.G."/>
            <person name="Papp V."/>
            <person name="Albert L."/>
            <person name="Andreopoulos W."/>
            <person name="Angelini C."/>
            <person name="Antonin V."/>
            <person name="Barry K.W."/>
            <person name="Bougher N.L."/>
            <person name="Buchanan P."/>
            <person name="Buyck B."/>
            <person name="Bense V."/>
            <person name="Catcheside P."/>
            <person name="Chovatia M."/>
            <person name="Cooper J."/>
            <person name="Damon W."/>
            <person name="Desjardin D."/>
            <person name="Finy P."/>
            <person name="Geml J."/>
            <person name="Haridas S."/>
            <person name="Hughes K."/>
            <person name="Justo A."/>
            <person name="Karasinski D."/>
            <person name="Kautmanova I."/>
            <person name="Kiss B."/>
            <person name="Kocsube S."/>
            <person name="Kotiranta H."/>
            <person name="LaButti K.M."/>
            <person name="Lechner B.E."/>
            <person name="Liimatainen K."/>
            <person name="Lipzen A."/>
            <person name="Lukacs Z."/>
            <person name="Mihaltcheva S."/>
            <person name="Morgado L.N."/>
            <person name="Niskanen T."/>
            <person name="Noordeloos M.E."/>
            <person name="Ohm R.A."/>
            <person name="Ortiz-Santana B."/>
            <person name="Ovrebo C."/>
            <person name="Racz N."/>
            <person name="Riley R."/>
            <person name="Savchenko A."/>
            <person name="Shiryaev A."/>
            <person name="Soop K."/>
            <person name="Spirin V."/>
            <person name="Szebenyi C."/>
            <person name="Tomsovsky M."/>
            <person name="Tulloss R.E."/>
            <person name="Uehling J."/>
            <person name="Grigoriev I.V."/>
            <person name="Vagvolgyi C."/>
            <person name="Papp T."/>
            <person name="Martin F.M."/>
            <person name="Miettinen O."/>
            <person name="Hibbett D.S."/>
            <person name="Nagy L.G."/>
        </authorList>
    </citation>
    <scope>NUCLEOTIDE SEQUENCE [LARGE SCALE GENOMIC DNA]</scope>
    <source>
        <strain evidence="1 2">NL-1719</strain>
    </source>
</reference>
<name>A0ACD3A6Z6_9AGAR</name>
<keyword evidence="2" id="KW-1185">Reference proteome</keyword>
<dbReference type="EMBL" id="ML208660">
    <property type="protein sequence ID" value="TFK61434.1"/>
    <property type="molecule type" value="Genomic_DNA"/>
</dbReference>
<accession>A0ACD3A6Z6</accession>
<gene>
    <name evidence="1" type="ORF">BDN72DRAFT_863604</name>
</gene>
<sequence length="246" mass="27476">MAARSGGWILGEEGLKRPSPSLHSASELRGMLAGFYAAMILHPDIQRKVQEAIDAAVGKNRLPEVDDLEDIPYLHAVVKEALRWQPAFPLALPHAACEDDIYRGYAIPKGSAVVGNTWVFKQRFRAILHDESMFGPDTHLFKPERFLTKDRKELDPSVPHPEMAFGYGRRICPGRFIAYSTILIASASLLHCFTISKGRDNNGNEVEPALDYTTGVISFPKPFECEFTIRSAILKQLVEEITEPVQ</sequence>
<evidence type="ECO:0000313" key="1">
    <source>
        <dbReference type="EMBL" id="TFK61434.1"/>
    </source>
</evidence>
<organism evidence="1 2">
    <name type="scientific">Pluteus cervinus</name>
    <dbReference type="NCBI Taxonomy" id="181527"/>
    <lineage>
        <taxon>Eukaryota</taxon>
        <taxon>Fungi</taxon>
        <taxon>Dikarya</taxon>
        <taxon>Basidiomycota</taxon>
        <taxon>Agaricomycotina</taxon>
        <taxon>Agaricomycetes</taxon>
        <taxon>Agaricomycetidae</taxon>
        <taxon>Agaricales</taxon>
        <taxon>Pluteineae</taxon>
        <taxon>Pluteaceae</taxon>
        <taxon>Pluteus</taxon>
    </lineage>
</organism>
<protein>
    <submittedName>
        <fullName evidence="1">Cytochrome P450</fullName>
    </submittedName>
</protein>
<evidence type="ECO:0000313" key="2">
    <source>
        <dbReference type="Proteomes" id="UP000308600"/>
    </source>
</evidence>
<dbReference type="Proteomes" id="UP000308600">
    <property type="component" value="Unassembled WGS sequence"/>
</dbReference>